<gene>
    <name evidence="1" type="ORF">BOVATA_039910</name>
</gene>
<organism evidence="1 2">
    <name type="scientific">Babesia ovata</name>
    <dbReference type="NCBI Taxonomy" id="189622"/>
    <lineage>
        <taxon>Eukaryota</taxon>
        <taxon>Sar</taxon>
        <taxon>Alveolata</taxon>
        <taxon>Apicomplexa</taxon>
        <taxon>Aconoidasida</taxon>
        <taxon>Piroplasmida</taxon>
        <taxon>Babesiidae</taxon>
        <taxon>Babesia</taxon>
    </lineage>
</organism>
<sequence>MARRVEERHPAINILAMFSGLRDDEEIRRQLETSLGLDSAVTTNTGDDVQEELEALEGESDQRQRRRVGVGFQAAKKVRVFSAEESKLKEVIKGKQSASKSKRIKTAVKQAAIPEDDDDAEPSRLDLILSASSNLKAERRKLRAKRLGKA</sequence>
<dbReference type="OrthoDB" id="10393183at2759"/>
<reference evidence="1 2" key="1">
    <citation type="journal article" date="2017" name="BMC Genomics">
        <title>Whole-genome assembly of Babesia ovata and comparative genomics between closely related pathogens.</title>
        <authorList>
            <person name="Yamagishi J."/>
            <person name="Asada M."/>
            <person name="Hakimi H."/>
            <person name="Tanaka T.Q."/>
            <person name="Sugimoto C."/>
            <person name="Kawazu S."/>
        </authorList>
    </citation>
    <scope>NUCLEOTIDE SEQUENCE [LARGE SCALE GENOMIC DNA]</scope>
    <source>
        <strain evidence="1 2">Miyake</strain>
    </source>
</reference>
<comment type="caution">
    <text evidence="1">The sequence shown here is derived from an EMBL/GenBank/DDBJ whole genome shotgun (WGS) entry which is preliminary data.</text>
</comment>
<evidence type="ECO:0000313" key="2">
    <source>
        <dbReference type="Proteomes" id="UP000236319"/>
    </source>
</evidence>
<protein>
    <submittedName>
        <fullName evidence="1">ORF C287, putative</fullName>
    </submittedName>
</protein>
<dbReference type="GeneID" id="39876268"/>
<dbReference type="RefSeq" id="XP_028868741.1">
    <property type="nucleotide sequence ID" value="XM_029012908.1"/>
</dbReference>
<dbReference type="Proteomes" id="UP000236319">
    <property type="component" value="Unassembled WGS sequence"/>
</dbReference>
<keyword evidence="2" id="KW-1185">Reference proteome</keyword>
<name>A0A2H6KHN0_9APIC</name>
<accession>A0A2H6KHN0</accession>
<dbReference type="AlphaFoldDB" id="A0A2H6KHN0"/>
<proteinExistence type="predicted"/>
<dbReference type="VEuPathDB" id="PiroplasmaDB:BOVATA_039910"/>
<evidence type="ECO:0000313" key="1">
    <source>
        <dbReference type="EMBL" id="GBE62498.1"/>
    </source>
</evidence>
<dbReference type="EMBL" id="BDSA01000005">
    <property type="protein sequence ID" value="GBE62498.1"/>
    <property type="molecule type" value="Genomic_DNA"/>
</dbReference>